<evidence type="ECO:0000313" key="3">
    <source>
        <dbReference type="Proteomes" id="UP000550401"/>
    </source>
</evidence>
<accession>A0A839EY55</accession>
<proteinExistence type="predicted"/>
<reference evidence="2 3" key="1">
    <citation type="submission" date="2020-07" db="EMBL/GenBank/DDBJ databases">
        <title>Genomic Encyclopedia of Type Strains, Phase IV (KMG-V): Genome sequencing to study the core and pangenomes of soil and plant-associated prokaryotes.</title>
        <authorList>
            <person name="Whitman W."/>
        </authorList>
    </citation>
    <scope>NUCLEOTIDE SEQUENCE [LARGE SCALE GENOMIC DNA]</scope>
    <source>
        <strain evidence="2 3">RH2WT43</strain>
    </source>
</reference>
<evidence type="ECO:0008006" key="4">
    <source>
        <dbReference type="Google" id="ProtNLM"/>
    </source>
</evidence>
<feature type="chain" id="PRO_5032477442" description="Secreted protein" evidence="1">
    <location>
        <begin position="23"/>
        <end position="97"/>
    </location>
</feature>
<feature type="signal peptide" evidence="1">
    <location>
        <begin position="1"/>
        <end position="22"/>
    </location>
</feature>
<keyword evidence="1" id="KW-0732">Signal</keyword>
<organism evidence="2 3">
    <name type="scientific">Dokdonella fugitiva</name>
    <dbReference type="NCBI Taxonomy" id="328517"/>
    <lineage>
        <taxon>Bacteria</taxon>
        <taxon>Pseudomonadati</taxon>
        <taxon>Pseudomonadota</taxon>
        <taxon>Gammaproteobacteria</taxon>
        <taxon>Lysobacterales</taxon>
        <taxon>Rhodanobacteraceae</taxon>
        <taxon>Dokdonella</taxon>
    </lineage>
</organism>
<gene>
    <name evidence="2" type="ORF">FHW12_002928</name>
</gene>
<keyword evidence="3" id="KW-1185">Reference proteome</keyword>
<evidence type="ECO:0000256" key="1">
    <source>
        <dbReference type="SAM" id="SignalP"/>
    </source>
</evidence>
<name>A0A839EY55_9GAMM</name>
<dbReference type="AlphaFoldDB" id="A0A839EY55"/>
<dbReference type="RefSeq" id="WP_182531728.1">
    <property type="nucleotide sequence ID" value="NZ_JACGXL010000004.1"/>
</dbReference>
<comment type="caution">
    <text evidence="2">The sequence shown here is derived from an EMBL/GenBank/DDBJ whole genome shotgun (WGS) entry which is preliminary data.</text>
</comment>
<protein>
    <recommendedName>
        <fullName evidence="4">Secreted protein</fullName>
    </recommendedName>
</protein>
<dbReference type="Proteomes" id="UP000550401">
    <property type="component" value="Unassembled WGS sequence"/>
</dbReference>
<sequence>MLRHFVIPAGLCGLAIAFSAHANYAVDWYVIAGGGGPAAGPSVFSVEGTVGQPLAIASCSPGAVDCASAAWALNSGYWTRVPCDTTPDVVFCDAFDH</sequence>
<evidence type="ECO:0000313" key="2">
    <source>
        <dbReference type="EMBL" id="MBA8888695.1"/>
    </source>
</evidence>
<dbReference type="EMBL" id="JACGXL010000004">
    <property type="protein sequence ID" value="MBA8888695.1"/>
    <property type="molecule type" value="Genomic_DNA"/>
</dbReference>